<keyword evidence="4" id="KW-0560">Oxidoreductase</keyword>
<feature type="region of interest" description="Disordered" evidence="6">
    <location>
        <begin position="559"/>
        <end position="588"/>
    </location>
</feature>
<protein>
    <submittedName>
        <fullName evidence="11">Ferroxidase fet3</fullName>
    </submittedName>
</protein>
<dbReference type="InterPro" id="IPR011707">
    <property type="entry name" value="Cu-oxidase-like_N"/>
</dbReference>
<feature type="domain" description="Plastocyanin-like" evidence="9">
    <location>
        <begin position="343"/>
        <end position="473"/>
    </location>
</feature>
<dbReference type="Pfam" id="PF07731">
    <property type="entry name" value="Cu-oxidase_2"/>
    <property type="match status" value="1"/>
</dbReference>
<dbReference type="AlphaFoldDB" id="A0A9W8DV62"/>
<dbReference type="SUPFAM" id="SSF49503">
    <property type="entry name" value="Cupredoxins"/>
    <property type="match status" value="3"/>
</dbReference>
<dbReference type="GO" id="GO:0033215">
    <property type="term" value="P:reductive iron assimilation"/>
    <property type="evidence" value="ECO:0007669"/>
    <property type="project" value="TreeGrafter"/>
</dbReference>
<evidence type="ECO:0000259" key="8">
    <source>
        <dbReference type="Pfam" id="PF00394"/>
    </source>
</evidence>
<dbReference type="GO" id="GO:0033573">
    <property type="term" value="C:high-affinity iron permease complex"/>
    <property type="evidence" value="ECO:0007669"/>
    <property type="project" value="TreeGrafter"/>
</dbReference>
<dbReference type="OrthoDB" id="2121828at2759"/>
<evidence type="ECO:0000256" key="7">
    <source>
        <dbReference type="SAM" id="Phobius"/>
    </source>
</evidence>
<organism evidence="11 12">
    <name type="scientific">Mycoemilia scoparia</name>
    <dbReference type="NCBI Taxonomy" id="417184"/>
    <lineage>
        <taxon>Eukaryota</taxon>
        <taxon>Fungi</taxon>
        <taxon>Fungi incertae sedis</taxon>
        <taxon>Zoopagomycota</taxon>
        <taxon>Kickxellomycotina</taxon>
        <taxon>Kickxellomycetes</taxon>
        <taxon>Kickxellales</taxon>
        <taxon>Kickxellaceae</taxon>
        <taxon>Mycoemilia</taxon>
    </lineage>
</organism>
<keyword evidence="3" id="KW-0732">Signal</keyword>
<comment type="similarity">
    <text evidence="1">Belongs to the multicopper oxidase family.</text>
</comment>
<feature type="domain" description="Plastocyanin-like" evidence="10">
    <location>
        <begin position="13"/>
        <end position="128"/>
    </location>
</feature>
<dbReference type="Gene3D" id="2.60.40.420">
    <property type="entry name" value="Cupredoxins - blue copper proteins"/>
    <property type="match status" value="3"/>
</dbReference>
<dbReference type="InterPro" id="IPR045087">
    <property type="entry name" value="Cu-oxidase_fam"/>
</dbReference>
<name>A0A9W8DV62_9FUNG</name>
<comment type="caution">
    <text evidence="11">The sequence shown here is derived from an EMBL/GenBank/DDBJ whole genome shotgun (WGS) entry which is preliminary data.</text>
</comment>
<keyword evidence="2" id="KW-0479">Metal-binding</keyword>
<dbReference type="GO" id="GO:0005507">
    <property type="term" value="F:copper ion binding"/>
    <property type="evidence" value="ECO:0007669"/>
    <property type="project" value="InterPro"/>
</dbReference>
<dbReference type="Proteomes" id="UP001150538">
    <property type="component" value="Unassembled WGS sequence"/>
</dbReference>
<feature type="domain" description="Plastocyanin-like" evidence="8">
    <location>
        <begin position="138"/>
        <end position="283"/>
    </location>
</feature>
<evidence type="ECO:0000256" key="5">
    <source>
        <dbReference type="ARBA" id="ARBA00023008"/>
    </source>
</evidence>
<proteinExistence type="inferred from homology"/>
<keyword evidence="7" id="KW-1133">Transmembrane helix</keyword>
<evidence type="ECO:0000313" key="12">
    <source>
        <dbReference type="Proteomes" id="UP001150538"/>
    </source>
</evidence>
<evidence type="ECO:0000256" key="2">
    <source>
        <dbReference type="ARBA" id="ARBA00022723"/>
    </source>
</evidence>
<dbReference type="InterPro" id="IPR001117">
    <property type="entry name" value="Cu-oxidase_2nd"/>
</dbReference>
<dbReference type="Pfam" id="PF07732">
    <property type="entry name" value="Cu-oxidase_3"/>
    <property type="match status" value="1"/>
</dbReference>
<evidence type="ECO:0000259" key="10">
    <source>
        <dbReference type="Pfam" id="PF07732"/>
    </source>
</evidence>
<gene>
    <name evidence="11" type="primary">FET3</name>
    <name evidence="11" type="ORF">H4219_001566</name>
</gene>
<dbReference type="InterPro" id="IPR044130">
    <property type="entry name" value="CuRO_2_Fet3-like"/>
</dbReference>
<dbReference type="InterPro" id="IPR002355">
    <property type="entry name" value="Cu_oxidase_Cu_BS"/>
</dbReference>
<evidence type="ECO:0000313" key="11">
    <source>
        <dbReference type="EMBL" id="KAJ1920037.1"/>
    </source>
</evidence>
<dbReference type="InterPro" id="IPR011706">
    <property type="entry name" value="Cu-oxidase_C"/>
</dbReference>
<dbReference type="GO" id="GO:0004322">
    <property type="term" value="F:ferroxidase activity"/>
    <property type="evidence" value="ECO:0007669"/>
    <property type="project" value="TreeGrafter"/>
</dbReference>
<feature type="transmembrane region" description="Helical" evidence="7">
    <location>
        <begin position="528"/>
        <end position="550"/>
    </location>
</feature>
<keyword evidence="5" id="KW-0186">Copper</keyword>
<evidence type="ECO:0000256" key="3">
    <source>
        <dbReference type="ARBA" id="ARBA00022729"/>
    </source>
</evidence>
<dbReference type="GO" id="GO:0010106">
    <property type="term" value="P:cellular response to iron ion starvation"/>
    <property type="evidence" value="ECO:0007669"/>
    <property type="project" value="TreeGrafter"/>
</dbReference>
<sequence>MVASKDLHFDWDINYVTAKPDGKQEQQVIGCNNAWPFPQIEAEYGDVLHINVHNSLDMATSLHSHGIFFHGLNEYDGAVGVTECGIPPGKNYTYTIPLNQWGTYWIHSHSGAQYVEGWRTSLVIHPPKDKDPFKYDGDYTLPLSDWFYESATALGDHFLSLQNPGGGEPSPDAALIREGATTSINFEPGKTYRLRFINYSAAAIFFINIDDHEMKIIEVDGVDVEPTTAKTIMIAAAQRYSVLVTAKNSTDSNYLIHADLDVDKLDTLKDHLLPNITATIVYDDNADTADPPARDWVSFNDLELTPIVKSNYSTPDQSIDLTVTFNQLDDGMFYGMFNDITYLRPKVPSLLTMLTTGEYATDATIYGKMTNTYVFEQNKTIEIVLLNGDPDPHPFHLHGNTFQVVARGDVMEDYDPKNIPDNPNPMRRDTVVLPGNGYAVLRFFTDNIGSWFFHCHNEWHMIAGLAAVFNVDPVATQKQLTFSDTMKEFCAANDFLVEGNAMGKQGLDLAGQPEGPNPINYSIHGSGIGAMAACVISAVLGILAIIWYSLNDPATNGDDDGTSTPIVTEEFKQGVAGGRDGSEGLSEH</sequence>
<evidence type="ECO:0000256" key="1">
    <source>
        <dbReference type="ARBA" id="ARBA00010609"/>
    </source>
</evidence>
<dbReference type="CDD" id="cd13877">
    <property type="entry name" value="CuRO_2_Fet3p_like"/>
    <property type="match status" value="1"/>
</dbReference>
<evidence type="ECO:0000256" key="6">
    <source>
        <dbReference type="SAM" id="MobiDB-lite"/>
    </source>
</evidence>
<evidence type="ECO:0000256" key="4">
    <source>
        <dbReference type="ARBA" id="ARBA00023002"/>
    </source>
</evidence>
<evidence type="ECO:0000259" key="9">
    <source>
        <dbReference type="Pfam" id="PF07731"/>
    </source>
</evidence>
<dbReference type="InterPro" id="IPR008972">
    <property type="entry name" value="Cupredoxin"/>
</dbReference>
<dbReference type="PANTHER" id="PTHR11709:SF361">
    <property type="entry name" value="IRON TRANSPORT MULTICOPPER OXIDASE FET3"/>
    <property type="match status" value="1"/>
</dbReference>
<dbReference type="PANTHER" id="PTHR11709">
    <property type="entry name" value="MULTI-COPPER OXIDASE"/>
    <property type="match status" value="1"/>
</dbReference>
<keyword evidence="7" id="KW-0812">Transmembrane</keyword>
<keyword evidence="7" id="KW-0472">Membrane</keyword>
<reference evidence="11" key="1">
    <citation type="submission" date="2022-07" db="EMBL/GenBank/DDBJ databases">
        <title>Phylogenomic reconstructions and comparative analyses of Kickxellomycotina fungi.</title>
        <authorList>
            <person name="Reynolds N.K."/>
            <person name="Stajich J.E."/>
            <person name="Barry K."/>
            <person name="Grigoriev I.V."/>
            <person name="Crous P."/>
            <person name="Smith M.E."/>
        </authorList>
    </citation>
    <scope>NUCLEOTIDE SEQUENCE</scope>
    <source>
        <strain evidence="11">NBRC 100468</strain>
    </source>
</reference>
<dbReference type="InterPro" id="IPR033138">
    <property type="entry name" value="Cu_oxidase_CS"/>
</dbReference>
<dbReference type="EMBL" id="JANBPU010000018">
    <property type="protein sequence ID" value="KAJ1920037.1"/>
    <property type="molecule type" value="Genomic_DNA"/>
</dbReference>
<dbReference type="Pfam" id="PF00394">
    <property type="entry name" value="Cu-oxidase"/>
    <property type="match status" value="1"/>
</dbReference>
<keyword evidence="12" id="KW-1185">Reference proteome</keyword>
<dbReference type="PROSITE" id="PS00079">
    <property type="entry name" value="MULTICOPPER_OXIDASE1"/>
    <property type="match status" value="1"/>
</dbReference>
<accession>A0A9W8DV62</accession>
<dbReference type="PROSITE" id="PS00080">
    <property type="entry name" value="MULTICOPPER_OXIDASE2"/>
    <property type="match status" value="1"/>
</dbReference>